<evidence type="ECO:0000256" key="10">
    <source>
        <dbReference type="RuleBase" id="RU367032"/>
    </source>
</evidence>
<dbReference type="Proteomes" id="UP001214415">
    <property type="component" value="Chromosome 1"/>
</dbReference>
<evidence type="ECO:0000256" key="3">
    <source>
        <dbReference type="ARBA" id="ARBA00022927"/>
    </source>
</evidence>
<comment type="similarity">
    <text evidence="1 10">Belongs to the peroxin-14 family.</text>
</comment>
<keyword evidence="6 10" id="KW-0576">Peroxisome</keyword>
<keyword evidence="11" id="KW-0175">Coiled coil</keyword>
<evidence type="ECO:0000313" key="14">
    <source>
        <dbReference type="EMBL" id="WFD21685.1"/>
    </source>
</evidence>
<evidence type="ECO:0000256" key="2">
    <source>
        <dbReference type="ARBA" id="ARBA00022448"/>
    </source>
</evidence>
<evidence type="ECO:0000256" key="12">
    <source>
        <dbReference type="SAM" id="MobiDB-lite"/>
    </source>
</evidence>
<evidence type="ECO:0000256" key="1">
    <source>
        <dbReference type="ARBA" id="ARBA00005443"/>
    </source>
</evidence>
<keyword evidence="2 10" id="KW-0813">Transport</keyword>
<dbReference type="InterPro" id="IPR036388">
    <property type="entry name" value="WH-like_DNA-bd_sf"/>
</dbReference>
<dbReference type="InterPro" id="IPR006785">
    <property type="entry name" value="Pex14_N"/>
</dbReference>
<dbReference type="GO" id="GO:0005102">
    <property type="term" value="F:signaling receptor binding"/>
    <property type="evidence" value="ECO:0007669"/>
    <property type="project" value="TreeGrafter"/>
</dbReference>
<comment type="function">
    <text evidence="10">Component of the PEX13-PEX14 docking complex, a translocon channel that specifically mediates the import of peroxisomal cargo proteins bound to PEX5 receptor. The PEX13-PEX14 docking complex forms a large import pore which can be opened to a diameter of about 9 nm. Mechanistically, PEX5 receptor along with cargo proteins associates with the PEX14 subunit of the PEX13-PEX14 docking complex in the cytosol, leading to the insertion of the receptor into the organelle membrane with the concomitant translocation of the cargo into the peroxisome matrix.</text>
</comment>
<name>A0AAF0J265_9BASI</name>
<keyword evidence="15" id="KW-1185">Reference proteome</keyword>
<protein>
    <recommendedName>
        <fullName evidence="7 10">Peroxisomal membrane protein PEX14</fullName>
    </recommendedName>
    <alternativeName>
        <fullName evidence="8 10">Peroxin-14</fullName>
    </alternativeName>
</protein>
<feature type="region of interest" description="Disordered" evidence="12">
    <location>
        <begin position="234"/>
        <end position="273"/>
    </location>
</feature>
<feature type="coiled-coil region" evidence="11">
    <location>
        <begin position="180"/>
        <end position="210"/>
    </location>
</feature>
<evidence type="ECO:0000256" key="11">
    <source>
        <dbReference type="SAM" id="Coils"/>
    </source>
</evidence>
<dbReference type="EMBL" id="CP119900">
    <property type="protein sequence ID" value="WFD21685.1"/>
    <property type="molecule type" value="Genomic_DNA"/>
</dbReference>
<evidence type="ECO:0000256" key="4">
    <source>
        <dbReference type="ARBA" id="ARBA00023010"/>
    </source>
</evidence>
<accession>A0AAF0J265</accession>
<gene>
    <name evidence="14" type="primary">PEX14</name>
    <name evidence="14" type="ORF">MEQU1_000340</name>
</gene>
<evidence type="ECO:0000256" key="5">
    <source>
        <dbReference type="ARBA" id="ARBA00023136"/>
    </source>
</evidence>
<evidence type="ECO:0000256" key="7">
    <source>
        <dbReference type="ARBA" id="ARBA00029502"/>
    </source>
</evidence>
<dbReference type="AlphaFoldDB" id="A0AAF0J265"/>
<dbReference type="Gene3D" id="1.10.10.10">
    <property type="entry name" value="Winged helix-like DNA-binding domain superfamily/Winged helix DNA-binding domain"/>
    <property type="match status" value="1"/>
</dbReference>
<evidence type="ECO:0000313" key="15">
    <source>
        <dbReference type="Proteomes" id="UP001214415"/>
    </source>
</evidence>
<dbReference type="PANTHER" id="PTHR23058:SF0">
    <property type="entry name" value="PEROXISOMAL MEMBRANE PROTEIN PEX14"/>
    <property type="match status" value="1"/>
</dbReference>
<dbReference type="GO" id="GO:0005778">
    <property type="term" value="C:peroxisomal membrane"/>
    <property type="evidence" value="ECO:0007669"/>
    <property type="project" value="UniProtKB-SubCell"/>
</dbReference>
<dbReference type="Pfam" id="PF04695">
    <property type="entry name" value="Pex14_N"/>
    <property type="match status" value="1"/>
</dbReference>
<reference evidence="14" key="1">
    <citation type="submission" date="2023-03" db="EMBL/GenBank/DDBJ databases">
        <title>Mating type loci evolution in Malassezia.</title>
        <authorList>
            <person name="Coelho M.A."/>
        </authorList>
    </citation>
    <scope>NUCLEOTIDE SEQUENCE</scope>
    <source>
        <strain evidence="14">CBS 12830</strain>
    </source>
</reference>
<sequence length="273" mass="29798">MSDSSAPAVPGGAPRADMVQSAIQFLEDPKVQSSPVSQRISFLESKGLTPQEIDAALSHVGRAGGAALTQRAPYPMMPAYPPARTQRDWRDWFIMTVVAGTVGYGVVALARRYLYPHLQPPNQTALEEERDALTAKYDEVALHLEELDQTTEAMSQGLAAQQAAIAESVQGVNDMVADAREREERRDKDMEKMRDDVEELRSDVQGMFDRAREAQVSALSELQSELKSLRSLLVSRSGLSSTPTTNTSTSTDEAPPARTAPSIPAWQLAEQDA</sequence>
<feature type="domain" description="Peroxisome membrane anchor protein Pex14p N-terminal" evidence="13">
    <location>
        <begin position="15"/>
        <end position="58"/>
    </location>
</feature>
<evidence type="ECO:0000259" key="13">
    <source>
        <dbReference type="Pfam" id="PF04695"/>
    </source>
</evidence>
<proteinExistence type="inferred from homology"/>
<dbReference type="GO" id="GO:0016560">
    <property type="term" value="P:protein import into peroxisome matrix, docking"/>
    <property type="evidence" value="ECO:0007669"/>
    <property type="project" value="UniProtKB-UniRule"/>
</dbReference>
<keyword evidence="5 10" id="KW-0472">Membrane</keyword>
<comment type="subcellular location">
    <subcellularLocation>
        <location evidence="9 10">Peroxisome membrane</location>
    </subcellularLocation>
</comment>
<organism evidence="14 15">
    <name type="scientific">Malassezia equina</name>
    <dbReference type="NCBI Taxonomy" id="1381935"/>
    <lineage>
        <taxon>Eukaryota</taxon>
        <taxon>Fungi</taxon>
        <taxon>Dikarya</taxon>
        <taxon>Basidiomycota</taxon>
        <taxon>Ustilaginomycotina</taxon>
        <taxon>Malasseziomycetes</taxon>
        <taxon>Malasseziales</taxon>
        <taxon>Malasseziaceae</taxon>
        <taxon>Malassezia</taxon>
    </lineage>
</organism>
<keyword evidence="4" id="KW-0811">Translocation</keyword>
<evidence type="ECO:0000256" key="6">
    <source>
        <dbReference type="ARBA" id="ARBA00023140"/>
    </source>
</evidence>
<evidence type="ECO:0000256" key="8">
    <source>
        <dbReference type="ARBA" id="ARBA00029691"/>
    </source>
</evidence>
<evidence type="ECO:0000256" key="9">
    <source>
        <dbReference type="ARBA" id="ARBA00046271"/>
    </source>
</evidence>
<dbReference type="GO" id="GO:1990429">
    <property type="term" value="C:peroxisomal importomer complex"/>
    <property type="evidence" value="ECO:0007669"/>
    <property type="project" value="TreeGrafter"/>
</dbReference>
<feature type="compositionally biased region" description="Low complexity" evidence="12">
    <location>
        <begin position="234"/>
        <end position="251"/>
    </location>
</feature>
<keyword evidence="3 10" id="KW-0653">Protein transport</keyword>
<dbReference type="InterPro" id="IPR025655">
    <property type="entry name" value="PEX14"/>
</dbReference>
<dbReference type="PANTHER" id="PTHR23058">
    <property type="entry name" value="PEROXISOMAL MEMBRANE PROTEIN PEX14"/>
    <property type="match status" value="1"/>
</dbReference>